<organism evidence="1 2">
    <name type="scientific">Ancylostoma ceylanicum</name>
    <dbReference type="NCBI Taxonomy" id="53326"/>
    <lineage>
        <taxon>Eukaryota</taxon>
        <taxon>Metazoa</taxon>
        <taxon>Ecdysozoa</taxon>
        <taxon>Nematoda</taxon>
        <taxon>Chromadorea</taxon>
        <taxon>Rhabditida</taxon>
        <taxon>Rhabditina</taxon>
        <taxon>Rhabditomorpha</taxon>
        <taxon>Strongyloidea</taxon>
        <taxon>Ancylostomatidae</taxon>
        <taxon>Ancylostomatinae</taxon>
        <taxon>Ancylostoma</taxon>
    </lineage>
</organism>
<dbReference type="AlphaFoldDB" id="A0A016WSS6"/>
<keyword evidence="2" id="KW-1185">Reference proteome</keyword>
<name>A0A016WSS6_9BILA</name>
<reference evidence="2" key="1">
    <citation type="journal article" date="2015" name="Nat. Genet.">
        <title>The genome and transcriptome of the zoonotic hookworm Ancylostoma ceylanicum identify infection-specific gene families.</title>
        <authorList>
            <person name="Schwarz E.M."/>
            <person name="Hu Y."/>
            <person name="Antoshechkin I."/>
            <person name="Miller M.M."/>
            <person name="Sternberg P.W."/>
            <person name="Aroian R.V."/>
        </authorList>
    </citation>
    <scope>NUCLEOTIDE SEQUENCE</scope>
    <source>
        <strain evidence="2">HY135</strain>
    </source>
</reference>
<evidence type="ECO:0000313" key="1">
    <source>
        <dbReference type="EMBL" id="EYC42656.1"/>
    </source>
</evidence>
<comment type="caution">
    <text evidence="1">The sequence shown here is derived from an EMBL/GenBank/DDBJ whole genome shotgun (WGS) entry which is preliminary data.</text>
</comment>
<dbReference type="EMBL" id="JARK01000122">
    <property type="protein sequence ID" value="EYC42656.1"/>
    <property type="molecule type" value="Genomic_DNA"/>
</dbReference>
<dbReference type="Proteomes" id="UP000024635">
    <property type="component" value="Unassembled WGS sequence"/>
</dbReference>
<sequence>MWRHALVAHMRPAPDPNPHCTVSTTKSNNHYALTTTVKNLLIAGWRLEQTMFMKPQILMHVNVIKTLHVSHTSARQHLLLVS</sequence>
<evidence type="ECO:0000313" key="2">
    <source>
        <dbReference type="Proteomes" id="UP000024635"/>
    </source>
</evidence>
<proteinExistence type="predicted"/>
<gene>
    <name evidence="1" type="primary">Acey_s0522.g2888</name>
    <name evidence="1" type="ORF">Y032_0522g2888</name>
</gene>
<dbReference type="OrthoDB" id="5881539at2759"/>
<protein>
    <submittedName>
        <fullName evidence="1">Uncharacterized protein</fullName>
    </submittedName>
</protein>
<accession>A0A016WSS6</accession>